<organism evidence="4 5">
    <name type="scientific">Parahaliea aestuarii</name>
    <dbReference type="NCBI Taxonomy" id="1852021"/>
    <lineage>
        <taxon>Bacteria</taxon>
        <taxon>Pseudomonadati</taxon>
        <taxon>Pseudomonadota</taxon>
        <taxon>Gammaproteobacteria</taxon>
        <taxon>Cellvibrionales</taxon>
        <taxon>Halieaceae</taxon>
        <taxon>Parahaliea</taxon>
    </lineage>
</organism>
<evidence type="ECO:0000259" key="3">
    <source>
        <dbReference type="PROSITE" id="PS51384"/>
    </source>
</evidence>
<dbReference type="InterPro" id="IPR007037">
    <property type="entry name" value="SIP_rossman_dom"/>
</dbReference>
<sequence length="260" mass="28775">MNRPQPRELEVIRCAYITPHMLRVTLGGGELESFPAGQESAYVKLLFPRNDLQKPLMRTYTVSRQRKDEIDIDFALHDNPGPASCWAAQARPGDSILVGGPGPKKLVNRDADWFLLAGDMTALPALSVNLDLLPENARGYLVVEVPDEGDIQNLPHPRGIEVHWVVNKGDAEVLALANKVKALPWLPGQAAVWAACEFSGMRSLRQYFRQQRTVPSSHLYISSYWKQGRSEDEHKTLKRQDAESDRVATGGGEALAAQAG</sequence>
<dbReference type="OrthoDB" id="9814826at2"/>
<dbReference type="Gene3D" id="2.40.30.10">
    <property type="entry name" value="Translation factors"/>
    <property type="match status" value="1"/>
</dbReference>
<dbReference type="CDD" id="cd06193">
    <property type="entry name" value="siderophore_interacting"/>
    <property type="match status" value="1"/>
</dbReference>
<dbReference type="InterPro" id="IPR039374">
    <property type="entry name" value="SIP_fam"/>
</dbReference>
<feature type="compositionally biased region" description="Basic and acidic residues" evidence="2">
    <location>
        <begin position="231"/>
        <end position="246"/>
    </location>
</feature>
<dbReference type="RefSeq" id="WP_148065391.1">
    <property type="nucleotide sequence ID" value="NZ_VRYZ01000007.1"/>
</dbReference>
<proteinExistence type="inferred from homology"/>
<dbReference type="SUPFAM" id="SSF63380">
    <property type="entry name" value="Riboflavin synthase domain-like"/>
    <property type="match status" value="1"/>
</dbReference>
<dbReference type="InterPro" id="IPR039261">
    <property type="entry name" value="FNR_nucleotide-bd"/>
</dbReference>
<reference evidence="4 5" key="1">
    <citation type="submission" date="2019-08" db="EMBL/GenBank/DDBJ databases">
        <title>Parahaliea maris sp. nov., isolated from the surface seawater.</title>
        <authorList>
            <person name="Liu Y."/>
        </authorList>
    </citation>
    <scope>NUCLEOTIDE SEQUENCE [LARGE SCALE GENOMIC DNA]</scope>
    <source>
        <strain evidence="4 5">S2-26</strain>
    </source>
</reference>
<dbReference type="PANTHER" id="PTHR30157:SF0">
    <property type="entry name" value="NADPH-DEPENDENT FERRIC-CHELATE REDUCTASE"/>
    <property type="match status" value="1"/>
</dbReference>
<dbReference type="AlphaFoldDB" id="A0A5C8ZQW6"/>
<dbReference type="InterPro" id="IPR013113">
    <property type="entry name" value="SIP_FAD-bd"/>
</dbReference>
<dbReference type="PROSITE" id="PS51384">
    <property type="entry name" value="FAD_FR"/>
    <property type="match status" value="1"/>
</dbReference>
<gene>
    <name evidence="4" type="ORF">FVW59_16155</name>
</gene>
<dbReference type="GO" id="GO:0016491">
    <property type="term" value="F:oxidoreductase activity"/>
    <property type="evidence" value="ECO:0007669"/>
    <property type="project" value="InterPro"/>
</dbReference>
<evidence type="ECO:0000256" key="1">
    <source>
        <dbReference type="ARBA" id="ARBA00035644"/>
    </source>
</evidence>
<dbReference type="Pfam" id="PF08021">
    <property type="entry name" value="FAD_binding_9"/>
    <property type="match status" value="2"/>
</dbReference>
<comment type="similarity">
    <text evidence="1">Belongs to the SIP oxidoreductase family.</text>
</comment>
<feature type="region of interest" description="Disordered" evidence="2">
    <location>
        <begin position="231"/>
        <end position="260"/>
    </location>
</feature>
<dbReference type="InterPro" id="IPR017938">
    <property type="entry name" value="Riboflavin_synthase-like_b-brl"/>
</dbReference>
<keyword evidence="5" id="KW-1185">Reference proteome</keyword>
<dbReference type="EMBL" id="VRYZ01000007">
    <property type="protein sequence ID" value="TXS90129.1"/>
    <property type="molecule type" value="Genomic_DNA"/>
</dbReference>
<feature type="domain" description="FAD-binding FR-type" evidence="3">
    <location>
        <begin position="4"/>
        <end position="108"/>
    </location>
</feature>
<comment type="caution">
    <text evidence="4">The sequence shown here is derived from an EMBL/GenBank/DDBJ whole genome shotgun (WGS) entry which is preliminary data.</text>
</comment>
<evidence type="ECO:0000313" key="5">
    <source>
        <dbReference type="Proteomes" id="UP000321933"/>
    </source>
</evidence>
<dbReference type="PANTHER" id="PTHR30157">
    <property type="entry name" value="FERRIC REDUCTASE, NADPH-DEPENDENT"/>
    <property type="match status" value="1"/>
</dbReference>
<name>A0A5C8ZQW6_9GAMM</name>
<protein>
    <submittedName>
        <fullName evidence="4">Siderophore-interacting protein</fullName>
    </submittedName>
</protein>
<evidence type="ECO:0000313" key="4">
    <source>
        <dbReference type="EMBL" id="TXS90129.1"/>
    </source>
</evidence>
<dbReference type="Pfam" id="PF04954">
    <property type="entry name" value="SIP"/>
    <property type="match status" value="1"/>
</dbReference>
<dbReference type="Proteomes" id="UP000321933">
    <property type="component" value="Unassembled WGS sequence"/>
</dbReference>
<evidence type="ECO:0000256" key="2">
    <source>
        <dbReference type="SAM" id="MobiDB-lite"/>
    </source>
</evidence>
<accession>A0A5C8ZQW6</accession>
<dbReference type="Gene3D" id="3.40.50.80">
    <property type="entry name" value="Nucleotide-binding domain of ferredoxin-NADP reductase (FNR) module"/>
    <property type="match status" value="1"/>
</dbReference>
<dbReference type="InterPro" id="IPR017927">
    <property type="entry name" value="FAD-bd_FR_type"/>
</dbReference>